<gene>
    <name evidence="9" type="ORF">CFP56_029285</name>
</gene>
<evidence type="ECO:0000256" key="3">
    <source>
        <dbReference type="ARBA" id="ARBA00012780"/>
    </source>
</evidence>
<dbReference type="SUPFAM" id="SSF51445">
    <property type="entry name" value="(Trans)glycosidases"/>
    <property type="match status" value="1"/>
</dbReference>
<dbReference type="Proteomes" id="UP000237347">
    <property type="component" value="Unassembled WGS sequence"/>
</dbReference>
<keyword evidence="4" id="KW-0378">Hydrolase</keyword>
<keyword evidence="5" id="KW-0326">Glycosidase</keyword>
<dbReference type="GO" id="GO:0005975">
    <property type="term" value="P:carbohydrate metabolic process"/>
    <property type="evidence" value="ECO:0007669"/>
    <property type="project" value="InterPro"/>
</dbReference>
<evidence type="ECO:0000313" key="9">
    <source>
        <dbReference type="EMBL" id="KAK7860839.1"/>
    </source>
</evidence>
<protein>
    <recommendedName>
        <fullName evidence="3">glucan endo-1,3-beta-D-glucosidase</fullName>
        <ecNumber evidence="3">3.2.1.39</ecNumber>
    </recommendedName>
    <alternativeName>
        <fullName evidence="6">(1-&gt;3)-beta-glucan endohydrolase</fullName>
    </alternativeName>
    <alternativeName>
        <fullName evidence="7">Beta-1,3-endoglucanase</fullName>
    </alternativeName>
</protein>
<dbReference type="EMBL" id="PKMF04000004">
    <property type="protein sequence ID" value="KAK7860839.1"/>
    <property type="molecule type" value="Genomic_DNA"/>
</dbReference>
<dbReference type="PANTHER" id="PTHR32227">
    <property type="entry name" value="GLUCAN ENDO-1,3-BETA-GLUCOSIDASE BG1-RELATED-RELATED"/>
    <property type="match status" value="1"/>
</dbReference>
<evidence type="ECO:0000256" key="4">
    <source>
        <dbReference type="ARBA" id="ARBA00022801"/>
    </source>
</evidence>
<dbReference type="GO" id="GO:0042973">
    <property type="term" value="F:glucan endo-1,3-beta-D-glucosidase activity"/>
    <property type="evidence" value="ECO:0007669"/>
    <property type="project" value="UniProtKB-EC"/>
</dbReference>
<dbReference type="InterPro" id="IPR000490">
    <property type="entry name" value="Glyco_hydro_17"/>
</dbReference>
<sequence>MGVSYPPSNGAFSENDSVIGSIVSIFLVNVYPYFTYVNDPKNVHLDYALGTGKGTVVTDGANQYYMLFDSRVDGI</sequence>
<comment type="catalytic activity">
    <reaction evidence="1">
        <text>Hydrolysis of (1-&gt;3)-beta-D-glucosidic linkages in (1-&gt;3)-beta-D-glucans.</text>
        <dbReference type="EC" id="3.2.1.39"/>
    </reaction>
</comment>
<evidence type="ECO:0000256" key="5">
    <source>
        <dbReference type="ARBA" id="ARBA00023295"/>
    </source>
</evidence>
<accession>A0AAW0ME53</accession>
<dbReference type="AlphaFoldDB" id="A0AAW0ME53"/>
<comment type="similarity">
    <text evidence="2 8">Belongs to the glycosyl hydrolase 17 family.</text>
</comment>
<name>A0AAW0ME53_QUESU</name>
<dbReference type="EC" id="3.2.1.39" evidence="3"/>
<dbReference type="Gene3D" id="3.20.20.80">
    <property type="entry name" value="Glycosidases"/>
    <property type="match status" value="1"/>
</dbReference>
<evidence type="ECO:0000256" key="1">
    <source>
        <dbReference type="ARBA" id="ARBA00000382"/>
    </source>
</evidence>
<reference evidence="9 10" key="1">
    <citation type="journal article" date="2018" name="Sci. Data">
        <title>The draft genome sequence of cork oak.</title>
        <authorList>
            <person name="Ramos A.M."/>
            <person name="Usie A."/>
            <person name="Barbosa P."/>
            <person name="Barros P.M."/>
            <person name="Capote T."/>
            <person name="Chaves I."/>
            <person name="Simoes F."/>
            <person name="Abreu I."/>
            <person name="Carrasquinho I."/>
            <person name="Faro C."/>
            <person name="Guimaraes J.B."/>
            <person name="Mendonca D."/>
            <person name="Nobrega F."/>
            <person name="Rodrigues L."/>
            <person name="Saibo N.J.M."/>
            <person name="Varela M.C."/>
            <person name="Egas C."/>
            <person name="Matos J."/>
            <person name="Miguel C.M."/>
            <person name="Oliveira M.M."/>
            <person name="Ricardo C.P."/>
            <person name="Goncalves S."/>
        </authorList>
    </citation>
    <scope>NUCLEOTIDE SEQUENCE [LARGE SCALE GENOMIC DNA]</scope>
    <source>
        <strain evidence="10">cv. HL8</strain>
    </source>
</reference>
<dbReference type="InterPro" id="IPR017853">
    <property type="entry name" value="GH"/>
</dbReference>
<comment type="caution">
    <text evidence="9">The sequence shown here is derived from an EMBL/GenBank/DDBJ whole genome shotgun (WGS) entry which is preliminary data.</text>
</comment>
<keyword evidence="10" id="KW-1185">Reference proteome</keyword>
<evidence type="ECO:0000313" key="10">
    <source>
        <dbReference type="Proteomes" id="UP000237347"/>
    </source>
</evidence>
<evidence type="ECO:0000256" key="2">
    <source>
        <dbReference type="ARBA" id="ARBA00008773"/>
    </source>
</evidence>
<evidence type="ECO:0000256" key="8">
    <source>
        <dbReference type="RuleBase" id="RU004335"/>
    </source>
</evidence>
<evidence type="ECO:0000256" key="6">
    <source>
        <dbReference type="ARBA" id="ARBA00033335"/>
    </source>
</evidence>
<organism evidence="9 10">
    <name type="scientific">Quercus suber</name>
    <name type="common">Cork oak</name>
    <dbReference type="NCBI Taxonomy" id="58331"/>
    <lineage>
        <taxon>Eukaryota</taxon>
        <taxon>Viridiplantae</taxon>
        <taxon>Streptophyta</taxon>
        <taxon>Embryophyta</taxon>
        <taxon>Tracheophyta</taxon>
        <taxon>Spermatophyta</taxon>
        <taxon>Magnoliopsida</taxon>
        <taxon>eudicotyledons</taxon>
        <taxon>Gunneridae</taxon>
        <taxon>Pentapetalae</taxon>
        <taxon>rosids</taxon>
        <taxon>fabids</taxon>
        <taxon>Fagales</taxon>
        <taxon>Fagaceae</taxon>
        <taxon>Quercus</taxon>
    </lineage>
</organism>
<proteinExistence type="inferred from homology"/>
<evidence type="ECO:0000256" key="7">
    <source>
        <dbReference type="ARBA" id="ARBA00033417"/>
    </source>
</evidence>
<dbReference type="Pfam" id="PF00332">
    <property type="entry name" value="Glyco_hydro_17"/>
    <property type="match status" value="1"/>
</dbReference>
<dbReference type="InterPro" id="IPR044965">
    <property type="entry name" value="Glyco_hydro_17_plant"/>
</dbReference>